<dbReference type="InterPro" id="IPR017900">
    <property type="entry name" value="4Fe4S_Fe_S_CS"/>
</dbReference>
<proteinExistence type="predicted"/>
<evidence type="ECO:0000313" key="2">
    <source>
        <dbReference type="EMBL" id="GAH17135.1"/>
    </source>
</evidence>
<dbReference type="SUPFAM" id="SSF46548">
    <property type="entry name" value="alpha-helical ferredoxin"/>
    <property type="match status" value="1"/>
</dbReference>
<dbReference type="PANTHER" id="PTHR43255">
    <property type="entry name" value="IRON-SULFUR-BINDING OXIDOREDUCTASE FADF-RELATED-RELATED"/>
    <property type="match status" value="1"/>
</dbReference>
<feature type="non-terminal residue" evidence="2">
    <location>
        <position position="212"/>
    </location>
</feature>
<organism evidence="2">
    <name type="scientific">marine sediment metagenome</name>
    <dbReference type="NCBI Taxonomy" id="412755"/>
    <lineage>
        <taxon>unclassified sequences</taxon>
        <taxon>metagenomes</taxon>
        <taxon>ecological metagenomes</taxon>
    </lineage>
</organism>
<dbReference type="AlphaFoldDB" id="X1E9T9"/>
<dbReference type="PROSITE" id="PS00198">
    <property type="entry name" value="4FE4S_FER_1"/>
    <property type="match status" value="1"/>
</dbReference>
<feature type="non-terminal residue" evidence="2">
    <location>
        <position position="1"/>
    </location>
</feature>
<accession>X1E9T9</accession>
<dbReference type="GO" id="GO:0005886">
    <property type="term" value="C:plasma membrane"/>
    <property type="evidence" value="ECO:0007669"/>
    <property type="project" value="TreeGrafter"/>
</dbReference>
<dbReference type="PANTHER" id="PTHR43255:SF2">
    <property type="entry name" value="HETERODISULFIDE REDUCTASE RELATED PROTEIN"/>
    <property type="match status" value="1"/>
</dbReference>
<name>X1E9T9_9ZZZZ</name>
<evidence type="ECO:0000259" key="1">
    <source>
        <dbReference type="PROSITE" id="PS51379"/>
    </source>
</evidence>
<dbReference type="InterPro" id="IPR009051">
    <property type="entry name" value="Helical_ferredxn"/>
</dbReference>
<dbReference type="InterPro" id="IPR017896">
    <property type="entry name" value="4Fe4S_Fe-S-bd"/>
</dbReference>
<sequence>TAANYCYECNRCVNVCPVAFLDIFNPRELITDLTFLTPEEALKNNDIWKCLTCGLCSIYCPMTKDKTGVNFTEIIKDLRSLASEYKPLQDTLISCNHERVYSSLPKLMAEELDIDFIEYTPVNENFVFKGLKVYGKNAIILGMEMKWDKIKTAPSGICQIEVFRVYKVLGNITIELTEYLKGQGYKSEAHHPFGGKLLDGPHVVAANLGIMG</sequence>
<dbReference type="InterPro" id="IPR051460">
    <property type="entry name" value="HdrC_iron-sulfur_subunit"/>
</dbReference>
<reference evidence="2" key="1">
    <citation type="journal article" date="2014" name="Front. Microbiol.">
        <title>High frequency of phylogenetically diverse reductive dehalogenase-homologous genes in deep subseafloor sedimentary metagenomes.</title>
        <authorList>
            <person name="Kawai M."/>
            <person name="Futagami T."/>
            <person name="Toyoda A."/>
            <person name="Takaki Y."/>
            <person name="Nishi S."/>
            <person name="Hori S."/>
            <person name="Arai W."/>
            <person name="Tsubouchi T."/>
            <person name="Morono Y."/>
            <person name="Uchiyama I."/>
            <person name="Ito T."/>
            <person name="Fujiyama A."/>
            <person name="Inagaki F."/>
            <person name="Takami H."/>
        </authorList>
    </citation>
    <scope>NUCLEOTIDE SEQUENCE</scope>
    <source>
        <strain evidence="2">Expedition CK06-06</strain>
    </source>
</reference>
<dbReference type="Pfam" id="PF13183">
    <property type="entry name" value="Fer4_8"/>
    <property type="match status" value="1"/>
</dbReference>
<gene>
    <name evidence="2" type="ORF">S01H4_58818</name>
</gene>
<feature type="domain" description="4Fe-4S ferredoxin-type" evidence="1">
    <location>
        <begin position="1"/>
        <end position="26"/>
    </location>
</feature>
<comment type="caution">
    <text evidence="2">The sequence shown here is derived from an EMBL/GenBank/DDBJ whole genome shotgun (WGS) entry which is preliminary data.</text>
</comment>
<dbReference type="EMBL" id="BART01034409">
    <property type="protein sequence ID" value="GAH17135.1"/>
    <property type="molecule type" value="Genomic_DNA"/>
</dbReference>
<protein>
    <recommendedName>
        <fullName evidence="1">4Fe-4S ferredoxin-type domain-containing protein</fullName>
    </recommendedName>
</protein>
<dbReference type="Gene3D" id="1.10.1060.10">
    <property type="entry name" value="Alpha-helical ferredoxin"/>
    <property type="match status" value="1"/>
</dbReference>
<dbReference type="PROSITE" id="PS51379">
    <property type="entry name" value="4FE4S_FER_2"/>
    <property type="match status" value="1"/>
</dbReference>
<dbReference type="GO" id="GO:0051536">
    <property type="term" value="F:iron-sulfur cluster binding"/>
    <property type="evidence" value="ECO:0007669"/>
    <property type="project" value="InterPro"/>
</dbReference>